<evidence type="ECO:0000256" key="1">
    <source>
        <dbReference type="SAM" id="MobiDB-lite"/>
    </source>
</evidence>
<evidence type="ECO:0000313" key="3">
    <source>
        <dbReference type="Proteomes" id="UP000757232"/>
    </source>
</evidence>
<feature type="compositionally biased region" description="Low complexity" evidence="1">
    <location>
        <begin position="122"/>
        <end position="140"/>
    </location>
</feature>
<dbReference type="EMBL" id="LNZH02000192">
    <property type="protein sequence ID" value="OCB87401.1"/>
    <property type="molecule type" value="Genomic_DNA"/>
</dbReference>
<organism evidence="2 3">
    <name type="scientific">Sanghuangporus baumii</name>
    <name type="common">Phellinus baumii</name>
    <dbReference type="NCBI Taxonomy" id="108892"/>
    <lineage>
        <taxon>Eukaryota</taxon>
        <taxon>Fungi</taxon>
        <taxon>Dikarya</taxon>
        <taxon>Basidiomycota</taxon>
        <taxon>Agaricomycotina</taxon>
        <taxon>Agaricomycetes</taxon>
        <taxon>Hymenochaetales</taxon>
        <taxon>Hymenochaetaceae</taxon>
        <taxon>Sanghuangporus</taxon>
    </lineage>
</organism>
<dbReference type="AlphaFoldDB" id="A0A9Q5HWN6"/>
<feature type="compositionally biased region" description="Polar residues" evidence="1">
    <location>
        <begin position="141"/>
        <end position="151"/>
    </location>
</feature>
<feature type="compositionally biased region" description="Basic residues" evidence="1">
    <location>
        <begin position="172"/>
        <end position="188"/>
    </location>
</feature>
<feature type="compositionally biased region" description="Low complexity" evidence="1">
    <location>
        <begin position="86"/>
        <end position="102"/>
    </location>
</feature>
<feature type="region of interest" description="Disordered" evidence="1">
    <location>
        <begin position="78"/>
        <end position="190"/>
    </location>
</feature>
<gene>
    <name evidence="2" type="ORF">A7U60_g5541</name>
</gene>
<dbReference type="Proteomes" id="UP000757232">
    <property type="component" value="Unassembled WGS sequence"/>
</dbReference>
<comment type="caution">
    <text evidence="2">The sequence shown here is derived from an EMBL/GenBank/DDBJ whole genome shotgun (WGS) entry which is preliminary data.</text>
</comment>
<protein>
    <submittedName>
        <fullName evidence="2">Uncharacterized protein</fullName>
    </submittedName>
</protein>
<proteinExistence type="predicted"/>
<accession>A0A9Q5HWN6</accession>
<dbReference type="OrthoDB" id="3227079at2759"/>
<feature type="region of interest" description="Disordered" evidence="1">
    <location>
        <begin position="225"/>
        <end position="259"/>
    </location>
</feature>
<reference evidence="2" key="1">
    <citation type="submission" date="2016-06" db="EMBL/GenBank/DDBJ databases">
        <title>Draft Genome sequence of the fungus Inonotus baumii.</title>
        <authorList>
            <person name="Zhu H."/>
            <person name="Lin W."/>
        </authorList>
    </citation>
    <scope>NUCLEOTIDE SEQUENCE</scope>
    <source>
        <strain evidence="2">821</strain>
    </source>
</reference>
<sequence length="281" mass="30806">MSSFLEGILCCCGRRRSEDEDANERASLLPPVEDGPSILAYDSTSIDHQKAKERLHVIVKAKEGRMVRVLSRVPFNLRNEPANGLSHASSSRSNRSPSTNVSYADGRVTDQHGGGYDGEQFSPRYRPSPSVSRSVSTTSVQQASNLQTSTDDLSDPYGEHKLKVQLVPTSKNNKRVYSRRGRSKTKHGRLADDIDELVKVPTLEGIQSVDSGREDLGADQQVFKADEQPAATPGSADIDRPQVTPLSNEESAQIKDLSKQLSPVLKDDFEDIGALTRSWGD</sequence>
<evidence type="ECO:0000313" key="2">
    <source>
        <dbReference type="EMBL" id="OCB87401.1"/>
    </source>
</evidence>
<keyword evidence="3" id="KW-1185">Reference proteome</keyword>
<name>A0A9Q5HWN6_SANBA</name>